<evidence type="ECO:0000256" key="4">
    <source>
        <dbReference type="ARBA" id="ARBA00022694"/>
    </source>
</evidence>
<feature type="binding site" evidence="9">
    <location>
        <begin position="129"/>
        <end position="133"/>
    </location>
    <ligand>
        <name>substrate</name>
    </ligand>
</feature>
<evidence type="ECO:0000256" key="8">
    <source>
        <dbReference type="ARBA" id="ARBA00048117"/>
    </source>
</evidence>
<keyword evidence="11" id="KW-0645">Protease</keyword>
<evidence type="ECO:0000256" key="9">
    <source>
        <dbReference type="HAMAP-Rule" id="MF_03180"/>
    </source>
</evidence>
<dbReference type="STRING" id="1003232.J9D329"/>
<keyword evidence="11" id="KW-0378">Hydrolase</keyword>
<dbReference type="HOGENOM" id="CLU_023208_2_2_1"/>
<gene>
    <name evidence="11" type="ORF">EDEG_00302</name>
</gene>
<dbReference type="HAMAP" id="MF_01446">
    <property type="entry name" value="Kae1"/>
    <property type="match status" value="1"/>
</dbReference>
<keyword evidence="2 9" id="KW-0963">Cytoplasm</keyword>
<dbReference type="GO" id="GO:0061711">
    <property type="term" value="F:tRNA N(6)-L-threonylcarbamoyladenine synthase activity"/>
    <property type="evidence" value="ECO:0007669"/>
    <property type="project" value="UniProtKB-EC"/>
</dbReference>
<reference evidence="11 12" key="1">
    <citation type="submission" date="2011-08" db="EMBL/GenBank/DDBJ databases">
        <authorList>
            <person name="Liu Z.J."/>
            <person name="Shi F.L."/>
            <person name="Lu J.Q."/>
            <person name="Li M."/>
            <person name="Wang Z.L."/>
        </authorList>
    </citation>
    <scope>NUCLEOTIDE SEQUENCE [LARGE SCALE GENOMIC DNA]</scope>
    <source>
        <strain evidence="11 12">USNM 41457</strain>
    </source>
</reference>
<dbReference type="Proteomes" id="UP000003163">
    <property type="component" value="Unassembled WGS sequence"/>
</dbReference>
<dbReference type="GO" id="GO:0005737">
    <property type="term" value="C:cytoplasm"/>
    <property type="evidence" value="ECO:0007669"/>
    <property type="project" value="UniProtKB-SubCell"/>
</dbReference>
<accession>J9D329</accession>
<comment type="cofactor">
    <cofactor evidence="9">
        <name>a divalent metal cation</name>
        <dbReference type="ChEBI" id="CHEBI:60240"/>
    </cofactor>
    <text evidence="9">Binds 1 divalent metal cation per subunit.</text>
</comment>
<comment type="similarity">
    <text evidence="9">Belongs to the KAE1 / TsaD family.</text>
</comment>
<dbReference type="InParanoid" id="J9D329"/>
<protein>
    <recommendedName>
        <fullName evidence="1">N(6)-L-threonylcarbamoyladenine synthase</fullName>
        <ecNumber evidence="1">2.3.1.234</ecNumber>
    </recommendedName>
    <alternativeName>
        <fullName evidence="7">N6-L-threonylcarbamoyladenine synthase</fullName>
    </alternativeName>
</protein>
<feature type="binding site" evidence="9">
    <location>
        <position position="108"/>
    </location>
    <ligand>
        <name>a divalent metal cation</name>
        <dbReference type="ChEBI" id="CHEBI:60240"/>
    </ligand>
</feature>
<dbReference type="PANTHER" id="PTHR11735:SF14">
    <property type="entry name" value="TRNA N6-ADENOSINE THREONYLCARBAMOYLTRANSFERASE"/>
    <property type="match status" value="1"/>
</dbReference>
<dbReference type="GO" id="GO:0008233">
    <property type="term" value="F:peptidase activity"/>
    <property type="evidence" value="ECO:0007669"/>
    <property type="project" value="UniProtKB-KW"/>
</dbReference>
<organism evidence="11 12">
    <name type="scientific">Edhazardia aedis (strain USNM 41457)</name>
    <name type="common">Microsporidian parasite</name>
    <dbReference type="NCBI Taxonomy" id="1003232"/>
    <lineage>
        <taxon>Eukaryota</taxon>
        <taxon>Fungi</taxon>
        <taxon>Fungi incertae sedis</taxon>
        <taxon>Microsporidia</taxon>
        <taxon>Edhazardia</taxon>
    </lineage>
</organism>
<dbReference type="GO" id="GO:0006508">
    <property type="term" value="P:proteolysis"/>
    <property type="evidence" value="ECO:0007669"/>
    <property type="project" value="UniProtKB-KW"/>
</dbReference>
<evidence type="ECO:0000313" key="12">
    <source>
        <dbReference type="Proteomes" id="UP000003163"/>
    </source>
</evidence>
<proteinExistence type="inferred from homology"/>
<reference evidence="12" key="2">
    <citation type="submission" date="2015-07" db="EMBL/GenBank/DDBJ databases">
        <title>Contrasting host-pathogen interactions and genome evolution in two generalist and specialist microsporidian pathogens of mosquitoes.</title>
        <authorList>
            <consortium name="The Broad Institute Genomics Platform"/>
            <consortium name="The Broad Institute Genome Sequencing Center for Infectious Disease"/>
            <person name="Cuomo C.A."/>
            <person name="Sanscrainte N.D."/>
            <person name="Goldberg J.M."/>
            <person name="Heiman D."/>
            <person name="Young S."/>
            <person name="Zeng Q."/>
            <person name="Becnel J.J."/>
            <person name="Birren B.W."/>
        </authorList>
    </citation>
    <scope>NUCLEOTIDE SEQUENCE [LARGE SCALE GENOMIC DNA]</scope>
    <source>
        <strain evidence="12">USNM 41457</strain>
    </source>
</reference>
<evidence type="ECO:0000256" key="7">
    <source>
        <dbReference type="ARBA" id="ARBA00030439"/>
    </source>
</evidence>
<feature type="binding site" evidence="9">
    <location>
        <position position="129"/>
    </location>
    <ligand>
        <name>a divalent metal cation</name>
        <dbReference type="ChEBI" id="CHEBI:60240"/>
    </ligand>
</feature>
<keyword evidence="6 9" id="KW-0012">Acyltransferase</keyword>
<feature type="binding site" evidence="9">
    <location>
        <position position="300"/>
    </location>
    <ligand>
        <name>substrate</name>
    </ligand>
</feature>
<dbReference type="CDD" id="cd24132">
    <property type="entry name" value="ASKHA_NBD_OSGEP_like_euk"/>
    <property type="match status" value="1"/>
</dbReference>
<dbReference type="GO" id="GO:0005634">
    <property type="term" value="C:nucleus"/>
    <property type="evidence" value="ECO:0007669"/>
    <property type="project" value="UniProtKB-SubCell"/>
</dbReference>
<dbReference type="FunCoup" id="J9D329">
    <property type="interactions" value="62"/>
</dbReference>
<dbReference type="InterPro" id="IPR043129">
    <property type="entry name" value="ATPase_NBD"/>
</dbReference>
<dbReference type="PANTHER" id="PTHR11735">
    <property type="entry name" value="TRNA N6-ADENOSINE THREONYLCARBAMOYLTRANSFERASE"/>
    <property type="match status" value="1"/>
</dbReference>
<dbReference type="Gene3D" id="3.30.420.40">
    <property type="match status" value="2"/>
</dbReference>
<evidence type="ECO:0000313" key="11">
    <source>
        <dbReference type="EMBL" id="EJW02231.1"/>
    </source>
</evidence>
<dbReference type="InterPro" id="IPR034680">
    <property type="entry name" value="Kae1_archaea_euk"/>
</dbReference>
<feature type="binding site" evidence="9">
    <location>
        <position position="180"/>
    </location>
    <ligand>
        <name>substrate</name>
    </ligand>
</feature>
<evidence type="ECO:0000256" key="3">
    <source>
        <dbReference type="ARBA" id="ARBA00022679"/>
    </source>
</evidence>
<evidence type="ECO:0000256" key="2">
    <source>
        <dbReference type="ARBA" id="ARBA00022490"/>
    </source>
</evidence>
<evidence type="ECO:0000256" key="6">
    <source>
        <dbReference type="ARBA" id="ARBA00023315"/>
    </source>
</evidence>
<sequence length="370" mass="41084">MIVLGIEGSANKIGIGIIKDDMILANERFTFITPPGTGFIPFETAKHHRKKIIELLKISMEKAKIKLDDIDLFAYTRGPGIAPCLMVCALVTRLLSLKFKKPLIAVNHCIGHIEMGRFITKAKNPVVLYVSGGNTQVIAYSRGYYQIFGETLDVAVGNVIDRVARYLGLPNDPCPGYNVEKKALEGSKFVYLPVSVKGMDVSFSGVASTIKKMIKEGNIIFDDSLIQKIEKNLNLDISENNKSNKDIKIDDNNKGSKFTVADICFSMQEALFSSLIEVAERAMSFIGTNEVLITGGVGCNKKLQEMMAMMVKERNGHVYATDEKFCIDNGLMIAYTGKIMYESGIRTELSESDVTQRFRTDSTKAIWRDN</sequence>
<feature type="binding site" evidence="9">
    <location>
        <position position="328"/>
    </location>
    <ligand>
        <name>a divalent metal cation</name>
        <dbReference type="ChEBI" id="CHEBI:60240"/>
    </ligand>
</feature>
<dbReference type="OMA" id="HHRSWVV"/>
<dbReference type="VEuPathDB" id="MicrosporidiaDB:EDEG_00302"/>
<dbReference type="Pfam" id="PF00814">
    <property type="entry name" value="TsaD"/>
    <property type="match status" value="1"/>
</dbReference>
<feature type="binding site" evidence="9">
    <location>
        <position position="176"/>
    </location>
    <ligand>
        <name>substrate</name>
    </ligand>
</feature>
<feature type="binding site" evidence="9">
    <location>
        <position position="112"/>
    </location>
    <ligand>
        <name>a divalent metal cation</name>
        <dbReference type="ChEBI" id="CHEBI:60240"/>
    </ligand>
</feature>
<keyword evidence="4 9" id="KW-0819">tRNA processing</keyword>
<dbReference type="InterPro" id="IPR000905">
    <property type="entry name" value="Gcp-like_dom"/>
</dbReference>
<dbReference type="SUPFAM" id="SSF53067">
    <property type="entry name" value="Actin-like ATPase domain"/>
    <property type="match status" value="1"/>
</dbReference>
<dbReference type="AlphaFoldDB" id="J9D329"/>
<evidence type="ECO:0000259" key="10">
    <source>
        <dbReference type="Pfam" id="PF00814"/>
    </source>
</evidence>
<evidence type="ECO:0000256" key="5">
    <source>
        <dbReference type="ARBA" id="ARBA00022723"/>
    </source>
</evidence>
<dbReference type="GO" id="GO:0046872">
    <property type="term" value="F:metal ion binding"/>
    <property type="evidence" value="ECO:0007669"/>
    <property type="project" value="UniProtKB-KW"/>
</dbReference>
<dbReference type="GO" id="GO:0000408">
    <property type="term" value="C:EKC/KEOPS complex"/>
    <property type="evidence" value="ECO:0007669"/>
    <property type="project" value="InterPro"/>
</dbReference>
<dbReference type="EMBL" id="AFBI03000003">
    <property type="protein sequence ID" value="EJW02231.1"/>
    <property type="molecule type" value="Genomic_DNA"/>
</dbReference>
<dbReference type="PRINTS" id="PR00789">
    <property type="entry name" value="OSIALOPTASE"/>
</dbReference>
<evidence type="ECO:0000256" key="1">
    <source>
        <dbReference type="ARBA" id="ARBA00012156"/>
    </source>
</evidence>
<dbReference type="OrthoDB" id="10254073at2759"/>
<keyword evidence="5 9" id="KW-0479">Metal-binding</keyword>
<keyword evidence="12" id="KW-1185">Reference proteome</keyword>
<dbReference type="InterPro" id="IPR017861">
    <property type="entry name" value="KAE1/TsaD"/>
</dbReference>
<dbReference type="EC" id="2.3.1.234" evidence="1"/>
<comment type="catalytic activity">
    <reaction evidence="8 9">
        <text>L-threonylcarbamoyladenylate + adenosine(37) in tRNA = N(6)-L-threonylcarbamoyladenosine(37) in tRNA + AMP + H(+)</text>
        <dbReference type="Rhea" id="RHEA:37059"/>
        <dbReference type="Rhea" id="RHEA-COMP:10162"/>
        <dbReference type="Rhea" id="RHEA-COMP:10163"/>
        <dbReference type="ChEBI" id="CHEBI:15378"/>
        <dbReference type="ChEBI" id="CHEBI:73682"/>
        <dbReference type="ChEBI" id="CHEBI:74411"/>
        <dbReference type="ChEBI" id="CHEBI:74418"/>
        <dbReference type="ChEBI" id="CHEBI:456215"/>
        <dbReference type="EC" id="2.3.1.234"/>
    </reaction>
</comment>
<dbReference type="GO" id="GO:0002949">
    <property type="term" value="P:tRNA threonylcarbamoyladenosine modification"/>
    <property type="evidence" value="ECO:0007669"/>
    <property type="project" value="UniProtKB-UniRule"/>
</dbReference>
<name>J9D329_EDHAE</name>
<keyword evidence="9" id="KW-0539">Nucleus</keyword>
<feature type="domain" description="Gcp-like" evidence="10">
    <location>
        <begin position="30"/>
        <end position="335"/>
    </location>
</feature>
<feature type="binding site" evidence="9">
    <location>
        <position position="161"/>
    </location>
    <ligand>
        <name>substrate</name>
    </ligand>
</feature>
<comment type="caution">
    <text evidence="11">The sequence shown here is derived from an EMBL/GenBank/DDBJ whole genome shotgun (WGS) entry which is preliminary data.</text>
</comment>
<comment type="subcellular location">
    <subcellularLocation>
        <location evidence="9">Cytoplasm</location>
    </subcellularLocation>
    <subcellularLocation>
        <location evidence="9">Nucleus</location>
    </subcellularLocation>
</comment>
<keyword evidence="3 9" id="KW-0808">Transferase</keyword>